<dbReference type="PANTHER" id="PTHR22946">
    <property type="entry name" value="DIENELACTONE HYDROLASE DOMAIN-CONTAINING PROTEIN-RELATED"/>
    <property type="match status" value="1"/>
</dbReference>
<evidence type="ECO:0000313" key="4">
    <source>
        <dbReference type="Proteomes" id="UP000183656"/>
    </source>
</evidence>
<evidence type="ECO:0000313" key="3">
    <source>
        <dbReference type="EMBL" id="SFU93549.1"/>
    </source>
</evidence>
<dbReference type="Gene3D" id="3.40.50.1820">
    <property type="entry name" value="alpha/beta hydrolase"/>
    <property type="match status" value="1"/>
</dbReference>
<keyword evidence="1 3" id="KW-0378">Hydrolase</keyword>
<dbReference type="InterPro" id="IPR029058">
    <property type="entry name" value="AB_hydrolase_fold"/>
</dbReference>
<dbReference type="PANTHER" id="PTHR22946:SF9">
    <property type="entry name" value="POLYKETIDE TRANSFERASE AF380"/>
    <property type="match status" value="1"/>
</dbReference>
<sequence length="216" mass="23436">MHGWGANAAMMWPVVQPLVDSGHVVTLLDARCHGESDGDDFTSLPRFAEDIATTLRWLVQQPGVDAQRLALLGHSVGAGACLLHAAQGQPKVAAVVSLSAFAHPAEVMRRWLAEHRLPQRLVGNAILTHVQEVIGAQFDDIAPLHTIGQSTAPILLVHGRQDEAVPYTDAERLAEAAWNAGGYVQMLGVDGSHDLREALEPHAHEIIDFLTKVWRI</sequence>
<organism evidence="3 4">
    <name type="scientific">Paenacidovorax caeni</name>
    <dbReference type="NCBI Taxonomy" id="343013"/>
    <lineage>
        <taxon>Bacteria</taxon>
        <taxon>Pseudomonadati</taxon>
        <taxon>Pseudomonadota</taxon>
        <taxon>Betaproteobacteria</taxon>
        <taxon>Burkholderiales</taxon>
        <taxon>Comamonadaceae</taxon>
        <taxon>Paenacidovorax</taxon>
    </lineage>
</organism>
<evidence type="ECO:0000259" key="2">
    <source>
        <dbReference type="Pfam" id="PF12146"/>
    </source>
</evidence>
<dbReference type="AlphaFoldDB" id="A0A1I7K7Y9"/>
<proteinExistence type="predicted"/>
<dbReference type="InterPro" id="IPR050261">
    <property type="entry name" value="FrsA_esterase"/>
</dbReference>
<reference evidence="3 4" key="1">
    <citation type="submission" date="2016-10" db="EMBL/GenBank/DDBJ databases">
        <authorList>
            <person name="de Groot N.N."/>
        </authorList>
    </citation>
    <scope>NUCLEOTIDE SEQUENCE [LARGE SCALE GENOMIC DNA]</scope>
    <source>
        <strain evidence="3 4">R-24608</strain>
    </source>
</reference>
<gene>
    <name evidence="3" type="ORF">SAMN04489707_10405</name>
</gene>
<dbReference type="STRING" id="343013.SAMN04489707_10405"/>
<dbReference type="Pfam" id="PF12146">
    <property type="entry name" value="Hydrolase_4"/>
    <property type="match status" value="1"/>
</dbReference>
<accession>A0A1I7K7Y9</accession>
<protein>
    <submittedName>
        <fullName evidence="3">Alpha/beta hydrolase family protein</fullName>
    </submittedName>
</protein>
<dbReference type="GO" id="GO:0052689">
    <property type="term" value="F:carboxylic ester hydrolase activity"/>
    <property type="evidence" value="ECO:0007669"/>
    <property type="project" value="UniProtKB-ARBA"/>
</dbReference>
<dbReference type="InterPro" id="IPR022742">
    <property type="entry name" value="Hydrolase_4"/>
</dbReference>
<feature type="domain" description="Serine aminopeptidase S33" evidence="2">
    <location>
        <begin position="1"/>
        <end position="121"/>
    </location>
</feature>
<evidence type="ECO:0000256" key="1">
    <source>
        <dbReference type="ARBA" id="ARBA00022801"/>
    </source>
</evidence>
<dbReference type="Proteomes" id="UP000183656">
    <property type="component" value="Unassembled WGS sequence"/>
</dbReference>
<keyword evidence="4" id="KW-1185">Reference proteome</keyword>
<dbReference type="EMBL" id="FPBX01000040">
    <property type="protein sequence ID" value="SFU93549.1"/>
    <property type="molecule type" value="Genomic_DNA"/>
</dbReference>
<name>A0A1I7K7Y9_9BURK</name>
<dbReference type="SUPFAM" id="SSF53474">
    <property type="entry name" value="alpha/beta-Hydrolases"/>
    <property type="match status" value="1"/>
</dbReference>